<evidence type="ECO:0000313" key="2">
    <source>
        <dbReference type="EMBL" id="DAA03065.1"/>
    </source>
</evidence>
<dbReference type="EMBL" id="BK002222">
    <property type="protein sequence ID" value="DAA03065.1"/>
    <property type="molecule type" value="Genomic_DNA"/>
</dbReference>
<organism evidence="2">
    <name type="scientific">Drosophila melanogaster</name>
    <name type="common">Fruit fly</name>
    <dbReference type="NCBI Taxonomy" id="7227"/>
    <lineage>
        <taxon>Eukaryota</taxon>
        <taxon>Metazoa</taxon>
        <taxon>Ecdysozoa</taxon>
        <taxon>Arthropoda</taxon>
        <taxon>Hexapoda</taxon>
        <taxon>Insecta</taxon>
        <taxon>Pterygota</taxon>
        <taxon>Neoptera</taxon>
        <taxon>Endopterygota</taxon>
        <taxon>Diptera</taxon>
        <taxon>Brachycera</taxon>
        <taxon>Muscomorpha</taxon>
        <taxon>Ephydroidea</taxon>
        <taxon>Drosophilidae</taxon>
        <taxon>Drosophila</taxon>
        <taxon>Sophophora</taxon>
    </lineage>
</organism>
<feature type="region of interest" description="Disordered" evidence="1">
    <location>
        <begin position="62"/>
        <end position="82"/>
    </location>
</feature>
<protein>
    <submittedName>
        <fullName evidence="2">HDC10968</fullName>
    </submittedName>
</protein>
<feature type="compositionally biased region" description="Basic residues" evidence="1">
    <location>
        <begin position="62"/>
        <end position="80"/>
    </location>
</feature>
<name>Q6IKZ4_DROME</name>
<evidence type="ECO:0000256" key="1">
    <source>
        <dbReference type="SAM" id="MobiDB-lite"/>
    </source>
</evidence>
<accession>Q6IKZ4</accession>
<dbReference type="AlphaFoldDB" id="Q6IKZ4"/>
<proteinExistence type="predicted"/>
<reference evidence="2" key="1">
    <citation type="journal article" date="2003" name="Genome Biol.">
        <title>An integrated gene annotation and transcriptional profiling approach towards the full gene content of the Drosophila genome.</title>
        <authorList>
            <person name="Hild M."/>
            <person name="Beckmann B."/>
            <person name="Haas S.A."/>
            <person name="Koch B."/>
            <person name="Solovyev V."/>
            <person name="Busold C."/>
            <person name="Fellenberg K."/>
            <person name="Boutros M."/>
            <person name="Vingron M."/>
            <person name="Sauer F."/>
            <person name="Hoheisel J.D."/>
            <person name="Paro R."/>
        </authorList>
    </citation>
    <scope>NUCLEOTIDE SEQUENCE</scope>
</reference>
<sequence length="181" mass="20716">MQTAETKSWPLSPAEEDVVLAVLLNWAKVWGSFLHYVATLDSNSNSKATWAIRALKKFVQRHRHRHSHRQQHHHHHHHDGRHQDNCETFVKRLGVEVFALFGCSSCGNCVRIVRRRHSGSHFQWKEQEQGKIAVETKGVEILGEQADSHQFQLCVRVLALSTKKCRNEKRQGAVEQGSGCS</sequence>
<gene>
    <name evidence="2" type="ORF">HDC10968</name>
</gene>